<gene>
    <name evidence="1" type="ORF">S12H4_30612</name>
</gene>
<feature type="non-terminal residue" evidence="1">
    <location>
        <position position="156"/>
    </location>
</feature>
<proteinExistence type="predicted"/>
<reference evidence="1" key="1">
    <citation type="journal article" date="2014" name="Front. Microbiol.">
        <title>High frequency of phylogenetically diverse reductive dehalogenase-homologous genes in deep subseafloor sedimentary metagenomes.</title>
        <authorList>
            <person name="Kawai M."/>
            <person name="Futagami T."/>
            <person name="Toyoda A."/>
            <person name="Takaki Y."/>
            <person name="Nishi S."/>
            <person name="Hori S."/>
            <person name="Arai W."/>
            <person name="Tsubouchi T."/>
            <person name="Morono Y."/>
            <person name="Uchiyama I."/>
            <person name="Ito T."/>
            <person name="Fujiyama A."/>
            <person name="Inagaki F."/>
            <person name="Takami H."/>
        </authorList>
    </citation>
    <scope>NUCLEOTIDE SEQUENCE</scope>
    <source>
        <strain evidence="1">Expedition CK06-06</strain>
    </source>
</reference>
<accession>X1UFW3</accession>
<dbReference type="EMBL" id="BARW01017774">
    <property type="protein sequence ID" value="GAI91229.1"/>
    <property type="molecule type" value="Genomic_DNA"/>
</dbReference>
<comment type="caution">
    <text evidence="1">The sequence shown here is derived from an EMBL/GenBank/DDBJ whole genome shotgun (WGS) entry which is preliminary data.</text>
</comment>
<sequence>MQNLLDQIQKGLEADLYYLSLFAALAIPDICGAIDSKNGKADSSKYEKWFDEYVASKYKGFLTGEDCYVFRCSLLHQGSSQHPKSSYSRVLFVEPTATTNVFHNNILNDALNIDVRIFCNDIIEGARKWLQKVENTDSYKQNYNKFMKRHPNGLSP</sequence>
<dbReference type="AlphaFoldDB" id="X1UFW3"/>
<protein>
    <submittedName>
        <fullName evidence="1">Uncharacterized protein</fullName>
    </submittedName>
</protein>
<name>X1UFW3_9ZZZZ</name>
<organism evidence="1">
    <name type="scientific">marine sediment metagenome</name>
    <dbReference type="NCBI Taxonomy" id="412755"/>
    <lineage>
        <taxon>unclassified sequences</taxon>
        <taxon>metagenomes</taxon>
        <taxon>ecological metagenomes</taxon>
    </lineage>
</organism>
<evidence type="ECO:0000313" key="1">
    <source>
        <dbReference type="EMBL" id="GAI91229.1"/>
    </source>
</evidence>